<dbReference type="PROSITE" id="PS51257">
    <property type="entry name" value="PROKAR_LIPOPROTEIN"/>
    <property type="match status" value="1"/>
</dbReference>
<evidence type="ECO:0000256" key="1">
    <source>
        <dbReference type="SAM" id="SignalP"/>
    </source>
</evidence>
<sequence>MKKKIASGLFLGLLVVGIGQQVSAAGCGVYEIVGHNPSYCSSQKCSWPSKKKSLLQTVHLKRKCVNAANVVRIERKKSSRNLGCEC</sequence>
<accession>A0AB74TXC9</accession>
<gene>
    <name evidence="3" type="ORF">VUQ07_02080</name>
    <name evidence="2" type="ORF">VUQ09_02885</name>
</gene>
<feature type="signal peptide" evidence="1">
    <location>
        <begin position="1"/>
        <end position="24"/>
    </location>
</feature>
<evidence type="ECO:0000313" key="3">
    <source>
        <dbReference type="EMBL" id="XBC51895.1"/>
    </source>
</evidence>
<dbReference type="EMBL" id="CP142434">
    <property type="protein sequence ID" value="XBC48349.1"/>
    <property type="molecule type" value="Genomic_DNA"/>
</dbReference>
<protein>
    <submittedName>
        <fullName evidence="2">Uncharacterized protein</fullName>
    </submittedName>
</protein>
<proteinExistence type="predicted"/>
<dbReference type="AlphaFoldDB" id="A0AB74TXC9"/>
<organism evidence="2">
    <name type="scientific">Dolosigranulum savutiense</name>
    <dbReference type="NCBI Taxonomy" id="3110288"/>
    <lineage>
        <taxon>Bacteria</taxon>
        <taxon>Bacillati</taxon>
        <taxon>Bacillota</taxon>
        <taxon>Bacilli</taxon>
        <taxon>Lactobacillales</taxon>
        <taxon>Carnobacteriaceae</taxon>
        <taxon>Dolosigranulum</taxon>
    </lineage>
</organism>
<name>A0AB74TXC9_9LACT</name>
<dbReference type="RefSeq" id="WP_347298342.1">
    <property type="nucleotide sequence ID" value="NZ_CP142434.1"/>
</dbReference>
<reference evidence="2" key="1">
    <citation type="submission" date="2023-12" db="EMBL/GenBank/DDBJ databases">
        <title>Dolosigranulum savutii sp. nov. isolated from human upper respiratory samples collected in Botswana.</title>
        <authorList>
            <person name="Kelly M.S."/>
        </authorList>
    </citation>
    <scope>NUCLEOTIDE SEQUENCE</scope>
    <source>
        <strain evidence="3">MSK211</strain>
        <strain evidence="2">MSK312</strain>
    </source>
</reference>
<dbReference type="EMBL" id="CP142436">
    <property type="protein sequence ID" value="XBC51895.1"/>
    <property type="molecule type" value="Genomic_DNA"/>
</dbReference>
<keyword evidence="1" id="KW-0732">Signal</keyword>
<feature type="chain" id="PRO_5044479771" evidence="1">
    <location>
        <begin position="25"/>
        <end position="86"/>
    </location>
</feature>
<evidence type="ECO:0000313" key="2">
    <source>
        <dbReference type="EMBL" id="XBC48349.1"/>
    </source>
</evidence>